<gene>
    <name evidence="2" type="ORF">RRG08_000911</name>
</gene>
<sequence>MLELLDLLMACCRMKFKPKKSRSLSVRKGKIDATTTFTVANQQIPTNSQEPAKILGRWHDSSMKDTKRGLETVELATEGLLATNKCGLQGKLKVWCLQFMLISKLLWPLLVCEICSTTVEAIKAKINKVTRRWLGVPPGLTDVTMYCRKAKLRRPLKSILEEYKCGTARLLSMLEDSEDPVVKTVQPTIKKGRKWKVVKAVDEAKECLKIKEVIGQTQTDRKGLGSSTAKWWSKQKGKRN</sequence>
<dbReference type="AlphaFoldDB" id="A0AAE0YK78"/>
<organism evidence="2 3">
    <name type="scientific">Elysia crispata</name>
    <name type="common">lettuce slug</name>
    <dbReference type="NCBI Taxonomy" id="231223"/>
    <lineage>
        <taxon>Eukaryota</taxon>
        <taxon>Metazoa</taxon>
        <taxon>Spiralia</taxon>
        <taxon>Lophotrochozoa</taxon>
        <taxon>Mollusca</taxon>
        <taxon>Gastropoda</taxon>
        <taxon>Heterobranchia</taxon>
        <taxon>Euthyneura</taxon>
        <taxon>Panpulmonata</taxon>
        <taxon>Sacoglossa</taxon>
        <taxon>Placobranchoidea</taxon>
        <taxon>Plakobranchidae</taxon>
        <taxon>Elysia</taxon>
    </lineage>
</organism>
<keyword evidence="3" id="KW-1185">Reference proteome</keyword>
<name>A0AAE0YK78_9GAST</name>
<comment type="caution">
    <text evidence="2">The sequence shown here is derived from an EMBL/GenBank/DDBJ whole genome shotgun (WGS) entry which is preliminary data.</text>
</comment>
<evidence type="ECO:0000313" key="3">
    <source>
        <dbReference type="Proteomes" id="UP001283361"/>
    </source>
</evidence>
<evidence type="ECO:0000256" key="1">
    <source>
        <dbReference type="SAM" id="MobiDB-lite"/>
    </source>
</evidence>
<dbReference type="EMBL" id="JAWDGP010006002">
    <property type="protein sequence ID" value="KAK3748679.1"/>
    <property type="molecule type" value="Genomic_DNA"/>
</dbReference>
<reference evidence="2" key="1">
    <citation type="journal article" date="2023" name="G3 (Bethesda)">
        <title>A reference genome for the long-term kleptoplast-retaining sea slug Elysia crispata morphotype clarki.</title>
        <authorList>
            <person name="Eastman K.E."/>
            <person name="Pendleton A.L."/>
            <person name="Shaikh M.A."/>
            <person name="Suttiyut T."/>
            <person name="Ogas R."/>
            <person name="Tomko P."/>
            <person name="Gavelis G."/>
            <person name="Widhalm J.R."/>
            <person name="Wisecaver J.H."/>
        </authorList>
    </citation>
    <scope>NUCLEOTIDE SEQUENCE</scope>
    <source>
        <strain evidence="2">ECLA1</strain>
    </source>
</reference>
<dbReference type="Proteomes" id="UP001283361">
    <property type="component" value="Unassembled WGS sequence"/>
</dbReference>
<proteinExistence type="predicted"/>
<evidence type="ECO:0000313" key="2">
    <source>
        <dbReference type="EMBL" id="KAK3748679.1"/>
    </source>
</evidence>
<accession>A0AAE0YK78</accession>
<protein>
    <submittedName>
        <fullName evidence="2">Uncharacterized protein</fullName>
    </submittedName>
</protein>
<feature type="region of interest" description="Disordered" evidence="1">
    <location>
        <begin position="221"/>
        <end position="240"/>
    </location>
</feature>